<dbReference type="PANTHER" id="PTHR34822:SF1">
    <property type="entry name" value="GRPB FAMILY PROTEIN"/>
    <property type="match status" value="1"/>
</dbReference>
<dbReference type="KEGG" id="mbak:MSBR3_1484"/>
<evidence type="ECO:0000313" key="1">
    <source>
        <dbReference type="EMBL" id="AKB82062.1"/>
    </source>
</evidence>
<protein>
    <submittedName>
        <fullName evidence="1">Glutamate-rich protein grpB</fullName>
    </submittedName>
</protein>
<evidence type="ECO:0000313" key="2">
    <source>
        <dbReference type="Proteomes" id="UP000033066"/>
    </source>
</evidence>
<dbReference type="SUPFAM" id="SSF81301">
    <property type="entry name" value="Nucleotidyltransferase"/>
    <property type="match status" value="1"/>
</dbReference>
<sequence>MDVKMKGIVRVVPYDHEWKNEFLKIKAMIVDCAGDLIVGVEHVGSTAVEGLASKPIIDIDVVIDSYDVFPAVKDRLSKTGFEHEGNLGVEGREAFKRTFMDDFMPYHMYVCPKDGKGYLEHIAFRDYLRDHPEAVKAYGELKVRLAEQFRTDITSYVNAKHEFVQSILRNVNKK</sequence>
<dbReference type="Pfam" id="PF04229">
    <property type="entry name" value="GrpB"/>
    <property type="match status" value="1"/>
</dbReference>
<name>A0A0E3SLI1_METBA</name>
<dbReference type="Proteomes" id="UP000033066">
    <property type="component" value="Chromosome"/>
</dbReference>
<dbReference type="InterPro" id="IPR043519">
    <property type="entry name" value="NT_sf"/>
</dbReference>
<reference evidence="1" key="1">
    <citation type="submission" date="2014-07" db="EMBL/GenBank/DDBJ databases">
        <title>Methanogenic archaea and the global carbon cycle.</title>
        <authorList>
            <person name="Henriksen J.R."/>
            <person name="Luke J."/>
            <person name="Reinhart S."/>
            <person name="Benedict M.N."/>
            <person name="Youngblut N.D."/>
            <person name="Metcalf M.E."/>
            <person name="Whitaker R.J."/>
            <person name="Metcalf W.W."/>
        </authorList>
    </citation>
    <scope>NUCLEOTIDE SEQUENCE [LARGE SCALE GENOMIC DNA]</scope>
    <source>
        <strain evidence="1">3</strain>
    </source>
</reference>
<dbReference type="RefSeq" id="WP_048107465.1">
    <property type="nucleotide sequence ID" value="NZ_CP009517.1"/>
</dbReference>
<dbReference type="OrthoDB" id="330317at2157"/>
<accession>A0A0E3SLI1</accession>
<dbReference type="Gene3D" id="3.30.460.10">
    <property type="entry name" value="Beta Polymerase, domain 2"/>
    <property type="match status" value="1"/>
</dbReference>
<keyword evidence="2" id="KW-1185">Reference proteome</keyword>
<organism evidence="1 2">
    <name type="scientific">Methanosarcina barkeri 3</name>
    <dbReference type="NCBI Taxonomy" id="1434107"/>
    <lineage>
        <taxon>Archaea</taxon>
        <taxon>Methanobacteriati</taxon>
        <taxon>Methanobacteriota</taxon>
        <taxon>Stenosarchaea group</taxon>
        <taxon>Methanomicrobia</taxon>
        <taxon>Methanosarcinales</taxon>
        <taxon>Methanosarcinaceae</taxon>
        <taxon>Methanosarcina</taxon>
    </lineage>
</organism>
<gene>
    <name evidence="1" type="ORF">MSBR3_1484</name>
</gene>
<dbReference type="GeneID" id="24789022"/>
<dbReference type="STRING" id="1434107.MSBR3_1484"/>
<dbReference type="EMBL" id="CP009517">
    <property type="protein sequence ID" value="AKB82062.1"/>
    <property type="molecule type" value="Genomic_DNA"/>
</dbReference>
<proteinExistence type="predicted"/>
<dbReference type="PATRIC" id="fig|1434107.4.peg.1926"/>
<dbReference type="AlphaFoldDB" id="A0A0E3SLI1"/>
<dbReference type="HOGENOM" id="CLU_086407_2_1_2"/>
<dbReference type="PANTHER" id="PTHR34822">
    <property type="entry name" value="GRPB DOMAIN PROTEIN (AFU_ORTHOLOGUE AFUA_1G01530)"/>
    <property type="match status" value="1"/>
</dbReference>
<dbReference type="InterPro" id="IPR007344">
    <property type="entry name" value="GrpB/CoaE"/>
</dbReference>